<reference evidence="1 2" key="1">
    <citation type="submission" date="2018-01" db="EMBL/GenBank/DDBJ databases">
        <title>Halomonas endophytica sp. nov., isolated from storage liquid in the stems of Populus euphratica.</title>
        <authorList>
            <person name="Chen C."/>
        </authorList>
    </citation>
    <scope>NUCLEOTIDE SEQUENCE [LARGE SCALE GENOMIC DNA]</scope>
    <source>
        <strain evidence="1 2">DSM 26881</strain>
    </source>
</reference>
<dbReference type="EMBL" id="PNRE01000009">
    <property type="protein sequence ID" value="PMR71741.1"/>
    <property type="molecule type" value="Genomic_DNA"/>
</dbReference>
<accession>A0A2N7TU91</accession>
<dbReference type="AlphaFoldDB" id="A0A2N7TU91"/>
<protein>
    <submittedName>
        <fullName evidence="1">Uncharacterized protein</fullName>
    </submittedName>
</protein>
<evidence type="ECO:0000313" key="2">
    <source>
        <dbReference type="Proteomes" id="UP000235346"/>
    </source>
</evidence>
<evidence type="ECO:0000313" key="1">
    <source>
        <dbReference type="EMBL" id="PMR71741.1"/>
    </source>
</evidence>
<name>A0A2N7TU91_9GAMM</name>
<sequence>MISCTPPTIKRAYMDITVTRLDAATPDGTYFRVTITTASITTATVYCLHPPYCGEAQIIDDLLYENFEEVTRAFRAAYSHALDQVPLEARPKLLGMFFQATAGSIALIPSPAP</sequence>
<organism evidence="1 2">
    <name type="scientific">Halomonas heilongjiangensis</name>
    <dbReference type="NCBI Taxonomy" id="1387883"/>
    <lineage>
        <taxon>Bacteria</taxon>
        <taxon>Pseudomonadati</taxon>
        <taxon>Pseudomonadota</taxon>
        <taxon>Gammaproteobacteria</taxon>
        <taxon>Oceanospirillales</taxon>
        <taxon>Halomonadaceae</taxon>
        <taxon>Halomonas</taxon>
    </lineage>
</organism>
<comment type="caution">
    <text evidence="1">The sequence shown here is derived from an EMBL/GenBank/DDBJ whole genome shotgun (WGS) entry which is preliminary data.</text>
</comment>
<proteinExistence type="predicted"/>
<gene>
    <name evidence="1" type="ORF">C1H66_01510</name>
</gene>
<dbReference type="Proteomes" id="UP000235346">
    <property type="component" value="Unassembled WGS sequence"/>
</dbReference>
<keyword evidence="2" id="KW-1185">Reference proteome</keyword>